<dbReference type="AlphaFoldDB" id="A0A0Q3I0Z8"/>
<dbReference type="Proteomes" id="UP000051562">
    <property type="component" value="Unassembled WGS sequence"/>
</dbReference>
<evidence type="ECO:0000313" key="1">
    <source>
        <dbReference type="EMBL" id="KQK28655.1"/>
    </source>
</evidence>
<comment type="caution">
    <text evidence="1">The sequence shown here is derived from an EMBL/GenBank/DDBJ whole genome shotgun (WGS) entry which is preliminary data.</text>
</comment>
<protein>
    <submittedName>
        <fullName evidence="1">Uncharacterized protein</fullName>
    </submittedName>
</protein>
<reference evidence="1 2" key="1">
    <citation type="submission" date="2015-10" db="EMBL/GenBank/DDBJ databases">
        <title>Draft genome of Bosea thiooxidans.</title>
        <authorList>
            <person name="Wang X."/>
        </authorList>
    </citation>
    <scope>NUCLEOTIDE SEQUENCE [LARGE SCALE GENOMIC DNA]</scope>
    <source>
        <strain evidence="1 2">CGMCC 9174</strain>
    </source>
</reference>
<sequence length="215" mass="24348">MERKRELLRQARNLENIADWRDKWTNTKLSSLDPEFIQNCIMLAAFHIETGTRSCATYSIAMIEDLGESVRPYLCSFYEAVRHYPGRDTGGMSTSAEVDALEAAPAPTEKGEHNREIEEDSMSHKMLDRLASKLATLLSELTPQEANEAWSQILYEWELSDLISVMPATMNQPNPLALIDAAGAQLLARLRFNRHNEFVRAMTATTPQQFSDAIR</sequence>
<keyword evidence="2" id="KW-1185">Reference proteome</keyword>
<dbReference type="EMBL" id="LMAR01000064">
    <property type="protein sequence ID" value="KQK28655.1"/>
    <property type="molecule type" value="Genomic_DNA"/>
</dbReference>
<proteinExistence type="predicted"/>
<evidence type="ECO:0000313" key="2">
    <source>
        <dbReference type="Proteomes" id="UP000051562"/>
    </source>
</evidence>
<accession>A0A0Q3I0Z8</accession>
<gene>
    <name evidence="1" type="ORF">ARD30_20990</name>
</gene>
<organism evidence="1 2">
    <name type="scientific">Bosea thiooxidans</name>
    <dbReference type="NCBI Taxonomy" id="53254"/>
    <lineage>
        <taxon>Bacteria</taxon>
        <taxon>Pseudomonadati</taxon>
        <taxon>Pseudomonadota</taxon>
        <taxon>Alphaproteobacteria</taxon>
        <taxon>Hyphomicrobiales</taxon>
        <taxon>Boseaceae</taxon>
        <taxon>Bosea</taxon>
    </lineage>
</organism>
<name>A0A0Q3I0Z8_9HYPH</name>